<dbReference type="AlphaFoldDB" id="A0A919GJ87"/>
<feature type="region of interest" description="Disordered" evidence="1">
    <location>
        <begin position="33"/>
        <end position="60"/>
    </location>
</feature>
<organism evidence="2 3">
    <name type="scientific">Streptomyces sulfonofaciens</name>
    <dbReference type="NCBI Taxonomy" id="68272"/>
    <lineage>
        <taxon>Bacteria</taxon>
        <taxon>Bacillati</taxon>
        <taxon>Actinomycetota</taxon>
        <taxon>Actinomycetes</taxon>
        <taxon>Kitasatosporales</taxon>
        <taxon>Streptomycetaceae</taxon>
        <taxon>Streptomyces</taxon>
    </lineage>
</organism>
<keyword evidence="3" id="KW-1185">Reference proteome</keyword>
<comment type="caution">
    <text evidence="2">The sequence shown here is derived from an EMBL/GenBank/DDBJ whole genome shotgun (WGS) entry which is preliminary data.</text>
</comment>
<dbReference type="Proteomes" id="UP000603708">
    <property type="component" value="Unassembled WGS sequence"/>
</dbReference>
<evidence type="ECO:0000313" key="3">
    <source>
        <dbReference type="Proteomes" id="UP000603708"/>
    </source>
</evidence>
<evidence type="ECO:0000256" key="1">
    <source>
        <dbReference type="SAM" id="MobiDB-lite"/>
    </source>
</evidence>
<accession>A0A919GJ87</accession>
<proteinExistence type="predicted"/>
<gene>
    <name evidence="2" type="ORF">GCM10018793_51380</name>
</gene>
<sequence length="105" mass="10770">MRAPTGDFDDAAPAPHCLDRVAAPVADAVRHRSTAFPPGDWSTSAPGRSGPVLAPGGPVSAPARPAPGPCGFGAWTVRVRVCGRLRHLLVPPLRRPAAPPFQGPG</sequence>
<reference evidence="2" key="2">
    <citation type="submission" date="2020-09" db="EMBL/GenBank/DDBJ databases">
        <authorList>
            <person name="Sun Q."/>
            <person name="Ohkuma M."/>
        </authorList>
    </citation>
    <scope>NUCLEOTIDE SEQUENCE</scope>
    <source>
        <strain evidence="2">JCM 5069</strain>
    </source>
</reference>
<name>A0A919GJ87_9ACTN</name>
<dbReference type="EMBL" id="BNCD01000017">
    <property type="protein sequence ID" value="GHH85023.1"/>
    <property type="molecule type" value="Genomic_DNA"/>
</dbReference>
<evidence type="ECO:0000313" key="2">
    <source>
        <dbReference type="EMBL" id="GHH85023.1"/>
    </source>
</evidence>
<reference evidence="2" key="1">
    <citation type="journal article" date="2014" name="Int. J. Syst. Evol. Microbiol.">
        <title>Complete genome sequence of Corynebacterium casei LMG S-19264T (=DSM 44701T), isolated from a smear-ripened cheese.</title>
        <authorList>
            <consortium name="US DOE Joint Genome Institute (JGI-PGF)"/>
            <person name="Walter F."/>
            <person name="Albersmeier A."/>
            <person name="Kalinowski J."/>
            <person name="Ruckert C."/>
        </authorList>
    </citation>
    <scope>NUCLEOTIDE SEQUENCE</scope>
    <source>
        <strain evidence="2">JCM 5069</strain>
    </source>
</reference>
<protein>
    <submittedName>
        <fullName evidence="2">Uncharacterized protein</fullName>
    </submittedName>
</protein>